<evidence type="ECO:0000256" key="7">
    <source>
        <dbReference type="ARBA" id="ARBA00016549"/>
    </source>
</evidence>
<dbReference type="RefSeq" id="WP_249295586.1">
    <property type="nucleotide sequence ID" value="NZ_JACRSV010000003.1"/>
</dbReference>
<feature type="binding site" evidence="13">
    <location>
        <position position="118"/>
    </location>
    <ligand>
        <name>Mg(2+)</name>
        <dbReference type="ChEBI" id="CHEBI:18420"/>
    </ligand>
</feature>
<evidence type="ECO:0000256" key="5">
    <source>
        <dbReference type="ARBA" id="ARBA00012213"/>
    </source>
</evidence>
<dbReference type="Proteomes" id="UP000610760">
    <property type="component" value="Unassembled WGS sequence"/>
</dbReference>
<dbReference type="EC" id="4.1.1.112" evidence="6"/>
<evidence type="ECO:0000256" key="9">
    <source>
        <dbReference type="ARBA" id="ARBA00029596"/>
    </source>
</evidence>
<comment type="function">
    <text evidence="8">Catalyzes the aldol cleavage of 4-hydroxy-4-methyl-2-oxoglutarate (HMG) into 2 molecules of pyruvate. Also contains a secondary oxaloacetate (OAA) decarboxylase activity due to the common pyruvate enolate transition state formed following C-C bond cleavage in the retro-aldol and decarboxylation reactions.</text>
</comment>
<proteinExistence type="inferred from homology"/>
<dbReference type="EMBL" id="JACRSV010000003">
    <property type="protein sequence ID" value="MBC8560554.1"/>
    <property type="molecule type" value="Genomic_DNA"/>
</dbReference>
<dbReference type="AlphaFoldDB" id="A0A926E2N3"/>
<dbReference type="Gene3D" id="3.50.30.40">
    <property type="entry name" value="Ribonuclease E inhibitor RraA/RraA-like"/>
    <property type="match status" value="1"/>
</dbReference>
<evidence type="ECO:0000256" key="4">
    <source>
        <dbReference type="ARBA" id="ARBA00011233"/>
    </source>
</evidence>
<evidence type="ECO:0000256" key="12">
    <source>
        <dbReference type="ARBA" id="ARBA00047973"/>
    </source>
</evidence>
<sequence>MKKYDCAFLKENLYSGVLCDVLDGMGYRNQSIGQRLMPLNDDTVIFGPAFTSIATVVYSMPEHPLTAQCKVVDQLGEGEIYVLVTRGQYNCAVFGELFATAVKQRKGAGVLLDGYVRDLKAIKEMDFPLFYAGRDPRTSKGRAEINECQIPVILDGVTIRPGDLIFGDIDGVVIIPKEIADEVFEQALATIKKEDQVREGLINGDSLEKVYGEIGTI</sequence>
<comment type="cofactor">
    <cofactor evidence="2">
        <name>a divalent metal cation</name>
        <dbReference type="ChEBI" id="CHEBI:60240"/>
    </cofactor>
</comment>
<evidence type="ECO:0000256" key="3">
    <source>
        <dbReference type="ARBA" id="ARBA00008621"/>
    </source>
</evidence>
<comment type="catalytic activity">
    <reaction evidence="12">
        <text>oxaloacetate + H(+) = pyruvate + CO2</text>
        <dbReference type="Rhea" id="RHEA:15641"/>
        <dbReference type="ChEBI" id="CHEBI:15361"/>
        <dbReference type="ChEBI" id="CHEBI:15378"/>
        <dbReference type="ChEBI" id="CHEBI:16452"/>
        <dbReference type="ChEBI" id="CHEBI:16526"/>
        <dbReference type="EC" id="4.1.1.112"/>
    </reaction>
</comment>
<evidence type="ECO:0000313" key="15">
    <source>
        <dbReference type="Proteomes" id="UP000610760"/>
    </source>
</evidence>
<dbReference type="PANTHER" id="PTHR33254:SF4">
    <property type="entry name" value="4-HYDROXY-4-METHYL-2-OXOGLUTARATE ALDOLASE 3-RELATED"/>
    <property type="match status" value="1"/>
</dbReference>
<dbReference type="SUPFAM" id="SSF89562">
    <property type="entry name" value="RraA-like"/>
    <property type="match status" value="1"/>
</dbReference>
<accession>A0A926E2N3</accession>
<dbReference type="GO" id="GO:0046872">
    <property type="term" value="F:metal ion binding"/>
    <property type="evidence" value="ECO:0007669"/>
    <property type="project" value="UniProtKB-KW"/>
</dbReference>
<comment type="caution">
    <text evidence="14">The sequence shown here is derived from an EMBL/GenBank/DDBJ whole genome shotgun (WGS) entry which is preliminary data.</text>
</comment>
<evidence type="ECO:0000256" key="1">
    <source>
        <dbReference type="ARBA" id="ARBA00001342"/>
    </source>
</evidence>
<dbReference type="InterPro" id="IPR036704">
    <property type="entry name" value="RraA/RraA-like_sf"/>
</dbReference>
<dbReference type="EC" id="4.1.3.17" evidence="5"/>
<comment type="cofactor">
    <cofactor evidence="13">
        <name>Mg(2+)</name>
        <dbReference type="ChEBI" id="CHEBI:18420"/>
    </cofactor>
</comment>
<keyword evidence="13" id="KW-0479">Metal-binding</keyword>
<reference evidence="14" key="1">
    <citation type="submission" date="2020-08" db="EMBL/GenBank/DDBJ databases">
        <title>Genome public.</title>
        <authorList>
            <person name="Liu C."/>
            <person name="Sun Q."/>
        </authorList>
    </citation>
    <scope>NUCLEOTIDE SEQUENCE</scope>
    <source>
        <strain evidence="14">NSJ-33</strain>
    </source>
</reference>
<keyword evidence="13" id="KW-0460">Magnesium</keyword>
<organism evidence="14 15">
    <name type="scientific">Fumia xinanensis</name>
    <dbReference type="NCBI Taxonomy" id="2763659"/>
    <lineage>
        <taxon>Bacteria</taxon>
        <taxon>Bacillati</taxon>
        <taxon>Bacillota</taxon>
        <taxon>Clostridia</taxon>
        <taxon>Eubacteriales</taxon>
        <taxon>Oscillospiraceae</taxon>
        <taxon>Fumia</taxon>
    </lineage>
</organism>
<keyword evidence="15" id="KW-1185">Reference proteome</keyword>
<dbReference type="GO" id="GO:0047443">
    <property type="term" value="F:4-hydroxy-4-methyl-2-oxoglutarate aldolase activity"/>
    <property type="evidence" value="ECO:0007669"/>
    <property type="project" value="UniProtKB-EC"/>
</dbReference>
<evidence type="ECO:0000256" key="11">
    <source>
        <dbReference type="ARBA" id="ARBA00032305"/>
    </source>
</evidence>
<gene>
    <name evidence="14" type="ORF">H8710_10815</name>
</gene>
<comment type="catalytic activity">
    <reaction evidence="1">
        <text>4-hydroxy-4-methyl-2-oxoglutarate = 2 pyruvate</text>
        <dbReference type="Rhea" id="RHEA:22748"/>
        <dbReference type="ChEBI" id="CHEBI:15361"/>
        <dbReference type="ChEBI" id="CHEBI:58276"/>
        <dbReference type="EC" id="4.1.3.17"/>
    </reaction>
</comment>
<dbReference type="PANTHER" id="PTHR33254">
    <property type="entry name" value="4-HYDROXY-4-METHYL-2-OXOGLUTARATE ALDOLASE 3-RELATED"/>
    <property type="match status" value="1"/>
</dbReference>
<evidence type="ECO:0000256" key="13">
    <source>
        <dbReference type="PIRSR" id="PIRSR605493-1"/>
    </source>
</evidence>
<dbReference type="CDD" id="cd16841">
    <property type="entry name" value="RraA_family"/>
    <property type="match status" value="1"/>
</dbReference>
<name>A0A926E2N3_9FIRM</name>
<evidence type="ECO:0000256" key="2">
    <source>
        <dbReference type="ARBA" id="ARBA00001968"/>
    </source>
</evidence>
<comment type="similarity">
    <text evidence="3">Belongs to the class II aldolase/RraA-like family.</text>
</comment>
<evidence type="ECO:0000256" key="8">
    <source>
        <dbReference type="ARBA" id="ARBA00025046"/>
    </source>
</evidence>
<evidence type="ECO:0000313" key="14">
    <source>
        <dbReference type="EMBL" id="MBC8560554.1"/>
    </source>
</evidence>
<dbReference type="InterPro" id="IPR005493">
    <property type="entry name" value="RraA/RraA-like"/>
</dbReference>
<dbReference type="Pfam" id="PF03737">
    <property type="entry name" value="RraA-like"/>
    <property type="match status" value="1"/>
</dbReference>
<feature type="binding site" evidence="13">
    <location>
        <position position="117"/>
    </location>
    <ligand>
        <name>substrate</name>
    </ligand>
</feature>
<dbReference type="GO" id="GO:0008948">
    <property type="term" value="F:oxaloacetate decarboxylase activity"/>
    <property type="evidence" value="ECO:0007669"/>
    <property type="project" value="UniProtKB-EC"/>
</dbReference>
<evidence type="ECO:0000256" key="10">
    <source>
        <dbReference type="ARBA" id="ARBA00030169"/>
    </source>
</evidence>
<comment type="subunit">
    <text evidence="4">Homotrimer.</text>
</comment>
<evidence type="ECO:0000256" key="6">
    <source>
        <dbReference type="ARBA" id="ARBA00012947"/>
    </source>
</evidence>
<protein>
    <recommendedName>
        <fullName evidence="7">Putative 4-hydroxy-4-methyl-2-oxoglutarate aldolase</fullName>
        <ecNumber evidence="6">4.1.1.112</ecNumber>
        <ecNumber evidence="5">4.1.3.17</ecNumber>
    </recommendedName>
    <alternativeName>
        <fullName evidence="11">Oxaloacetate decarboxylase</fullName>
    </alternativeName>
    <alternativeName>
        <fullName evidence="9">Regulator of ribonuclease activity homolog</fullName>
    </alternativeName>
    <alternativeName>
        <fullName evidence="10">RraA-like protein</fullName>
    </alternativeName>
</protein>